<proteinExistence type="predicted"/>
<feature type="signal peptide" evidence="1">
    <location>
        <begin position="1"/>
        <end position="27"/>
    </location>
</feature>
<feature type="chain" id="PRO_5044837267" evidence="1">
    <location>
        <begin position="28"/>
        <end position="80"/>
    </location>
</feature>
<evidence type="ECO:0000256" key="1">
    <source>
        <dbReference type="SAM" id="SignalP"/>
    </source>
</evidence>
<organism evidence="2 3">
    <name type="scientific">Penstemon smallii</name>
    <dbReference type="NCBI Taxonomy" id="265156"/>
    <lineage>
        <taxon>Eukaryota</taxon>
        <taxon>Viridiplantae</taxon>
        <taxon>Streptophyta</taxon>
        <taxon>Embryophyta</taxon>
        <taxon>Tracheophyta</taxon>
        <taxon>Spermatophyta</taxon>
        <taxon>Magnoliopsida</taxon>
        <taxon>eudicotyledons</taxon>
        <taxon>Gunneridae</taxon>
        <taxon>Pentapetalae</taxon>
        <taxon>asterids</taxon>
        <taxon>lamiids</taxon>
        <taxon>Lamiales</taxon>
        <taxon>Plantaginaceae</taxon>
        <taxon>Cheloneae</taxon>
        <taxon>Penstemon</taxon>
    </lineage>
</organism>
<accession>A0ABD3RI68</accession>
<keyword evidence="3" id="KW-1185">Reference proteome</keyword>
<protein>
    <submittedName>
        <fullName evidence="2">Uncharacterized protein</fullName>
    </submittedName>
</protein>
<dbReference type="EMBL" id="JBJXBP010000008">
    <property type="protein sequence ID" value="KAL3812690.1"/>
    <property type="molecule type" value="Genomic_DNA"/>
</dbReference>
<gene>
    <name evidence="2" type="ORF">ACJIZ3_013958</name>
</gene>
<reference evidence="2 3" key="1">
    <citation type="submission" date="2024-12" db="EMBL/GenBank/DDBJ databases">
        <title>The unique morphological basis and parallel evolutionary history of personate flowers in Penstemon.</title>
        <authorList>
            <person name="Depatie T.H."/>
            <person name="Wessinger C.A."/>
        </authorList>
    </citation>
    <scope>NUCLEOTIDE SEQUENCE [LARGE SCALE GENOMIC DNA]</scope>
    <source>
        <strain evidence="2">WTNN_2</strain>
        <tissue evidence="2">Leaf</tissue>
    </source>
</reference>
<evidence type="ECO:0000313" key="2">
    <source>
        <dbReference type="EMBL" id="KAL3812690.1"/>
    </source>
</evidence>
<comment type="caution">
    <text evidence="2">The sequence shown here is derived from an EMBL/GenBank/DDBJ whole genome shotgun (WGS) entry which is preliminary data.</text>
</comment>
<dbReference type="Proteomes" id="UP001634393">
    <property type="component" value="Unassembled WGS sequence"/>
</dbReference>
<sequence>MAKSQILCMLIIAAIFSVGVLVPMADAKECYQVHFEILCGEQYTPKCLAFCKQRFGPSTTVQCQESVFIEGPYCVCNYVC</sequence>
<evidence type="ECO:0000313" key="3">
    <source>
        <dbReference type="Proteomes" id="UP001634393"/>
    </source>
</evidence>
<keyword evidence="1" id="KW-0732">Signal</keyword>
<dbReference type="AlphaFoldDB" id="A0ABD3RI68"/>
<name>A0ABD3RI68_9LAMI</name>